<evidence type="ECO:0000256" key="5">
    <source>
        <dbReference type="ARBA" id="ARBA00022741"/>
    </source>
</evidence>
<protein>
    <recommendedName>
        <fullName evidence="2">non-specific serine/threonine protein kinase</fullName>
        <ecNumber evidence="2">2.7.11.1</ecNumber>
    </recommendedName>
    <alternativeName>
        <fullName evidence="15">PRKR-like endoplasmic reticulum kinase</fullName>
    </alternativeName>
</protein>
<evidence type="ECO:0000256" key="4">
    <source>
        <dbReference type="ARBA" id="ARBA00022679"/>
    </source>
</evidence>
<sequence length="1198" mass="135756">MNSMVCQLQQHSTHEKSRSLSESLLTERKVGITQSRHSKETEKGAAVYGGRTRERISASPTKNYSKNTQNVRRVMKQLVLFALIILLALSENKGQKGLFSKVTTRLQILGPVHAKEGPEERSVNANNVVTEGNNKESKSNGKYVITPSMSLVRRRHIALSPFIEADVYGDVTLVVLDTEGLVYHTSFTRKLLWVTKVTENLLNIVKPSVHNDPHTCAIDHFAINSLDWIKNSRGSDAKTTGDNEQDDASCHKETKRPTLGRHLVPSYDGYIYCVYENNDAQLLHIHVRDIVNYTPFRTPLLEGVYLEGSRHSSVMALDYDTGQYITRNPTPDGMSGGIYAKLHGKDVKTPRQLHIGYTDWNVRAFDEKTHDELWSFNWREIGSVNSEHLDAVTVERIREVVKVKGKTLFIRYDENDEEATDELNFPFQIAAVFAVMWNVDQEIMTLQVLERISLPPPPEFLKNSLDAAFSTLSLKSSNYAGNHVLSVKNGVINIDDTLDAKKRAKEHPSDGSLIEIKTVDPQHYYASDTQVQRISIIKNTHTKRNFMKLWVIFGWLITFSAIPFTWLVRKVNKCFGVNILFWKVIDRVPFLGKLIDRMTRTLLSIEKTAFDSTESFIFNIDRASQIYPVDAVYKKLTGTSHTHSKEMQLRGSVNNRAQLALLNTLHNMTIAANAGTQHHNDTQNAGEVPINQPPSASTIKSISVVPTSTPLAGFLENGRFIRTFEVMQILGKGGFGSVYMVQHKLEPDRPIYAMKFVLLWLKPSEGLGSRKYFREVSANREIYSKYVVRYFTWWCEEPHFLPMMQLAPEIRSAAAGNIKHLINTNALTSQNTKELTGYLQQYQDAVREIVERSGEDSYPSFSKIAFNRTTREQLRRNRATLEAIGEHSEASNDWHYYTDDSINDSVARRLQDMEDENASLEDDEDDVSFSYSDSGVDIVFEDSQPNENKPEAENVDIFKAGKPRNKAPLVQQNASDQHYPVILMIMMELCKGYTLREWLNRKDRSEVPLDYQIGPTGIPVEFFLIKQLMKGLRDIHANNFIHRDLKPENIFVDPETYALKIGDFGLVAIISHANEDNQGNAHAMNTEDGDQSSQSGQIIGTPGYTAPEGGVNCTEKADIYSASLILLEILLPKFTTSMERLTVLENFRNSRAVPAYIEDGLKPWYDLLWQMGDPIPTRRPTAAVVHRTLKVILGLQKD</sequence>
<keyword evidence="4" id="KW-0808">Transferase</keyword>
<comment type="subcellular location">
    <subcellularLocation>
        <location evidence="1">Endoplasmic reticulum membrane</location>
        <topology evidence="1">Single-pass type I membrane protein</topology>
    </subcellularLocation>
</comment>
<comment type="caution">
    <text evidence="22">The sequence shown here is derived from an EMBL/GenBank/DDBJ whole genome shotgun (WGS) entry which is preliminary data.</text>
</comment>
<keyword evidence="8 18" id="KW-0067">ATP-binding</keyword>
<dbReference type="GO" id="GO:0003743">
    <property type="term" value="F:translation initiation factor activity"/>
    <property type="evidence" value="ECO:0007669"/>
    <property type="project" value="UniProtKB-KW"/>
</dbReference>
<dbReference type="PROSITE" id="PS00107">
    <property type="entry name" value="PROTEIN_KINASE_ATP"/>
    <property type="match status" value="1"/>
</dbReference>
<keyword evidence="3" id="KW-0723">Serine/threonine-protein kinase</keyword>
<keyword evidence="20" id="KW-0472">Membrane</keyword>
<evidence type="ECO:0000313" key="22">
    <source>
        <dbReference type="EMBL" id="KAK1443137.1"/>
    </source>
</evidence>
<feature type="region of interest" description="Disordered" evidence="19">
    <location>
        <begin position="234"/>
        <end position="254"/>
    </location>
</feature>
<dbReference type="AlphaFoldDB" id="A0AAD8LKA0"/>
<evidence type="ECO:0000256" key="19">
    <source>
        <dbReference type="SAM" id="MobiDB-lite"/>
    </source>
</evidence>
<comment type="similarity">
    <text evidence="14">Belongs to the protein kinase superfamily. Ser/Thr protein kinase family. GCN2 subfamily.</text>
</comment>
<keyword evidence="9" id="KW-0810">Translation regulation</keyword>
<feature type="compositionally biased region" description="Basic and acidic residues" evidence="19">
    <location>
        <begin position="12"/>
        <end position="24"/>
    </location>
</feature>
<reference evidence="22" key="1">
    <citation type="submission" date="2023-08" db="EMBL/GenBank/DDBJ databases">
        <title>Draft sequence of the Babesia gibsoni genome.</title>
        <authorList>
            <person name="Yamagishi J.Y."/>
            <person name="Xuan X.X."/>
        </authorList>
    </citation>
    <scope>NUCLEOTIDE SEQUENCE</scope>
    <source>
        <strain evidence="22">Azabu</strain>
    </source>
</reference>
<dbReference type="Pfam" id="PF00069">
    <property type="entry name" value="Pkinase"/>
    <property type="match status" value="1"/>
</dbReference>
<keyword evidence="20" id="KW-0812">Transmembrane</keyword>
<dbReference type="GO" id="GO:0017148">
    <property type="term" value="P:negative regulation of translation"/>
    <property type="evidence" value="ECO:0007669"/>
    <property type="project" value="UniProtKB-KW"/>
</dbReference>
<dbReference type="Proteomes" id="UP001230268">
    <property type="component" value="Unassembled WGS sequence"/>
</dbReference>
<feature type="region of interest" description="Disordered" evidence="19">
    <location>
        <begin position="1078"/>
        <end position="1106"/>
    </location>
</feature>
<keyword evidence="5 18" id="KW-0547">Nucleotide-binding</keyword>
<dbReference type="InterPro" id="IPR000719">
    <property type="entry name" value="Prot_kinase_dom"/>
</dbReference>
<evidence type="ECO:0000256" key="15">
    <source>
        <dbReference type="ARBA" id="ARBA00041500"/>
    </source>
</evidence>
<dbReference type="InterPro" id="IPR050339">
    <property type="entry name" value="CC_SR_Kinase"/>
</dbReference>
<dbReference type="InterPro" id="IPR008271">
    <property type="entry name" value="Ser/Thr_kinase_AS"/>
</dbReference>
<dbReference type="SUPFAM" id="SSF56112">
    <property type="entry name" value="Protein kinase-like (PK-like)"/>
    <property type="match status" value="1"/>
</dbReference>
<evidence type="ECO:0000256" key="16">
    <source>
        <dbReference type="ARBA" id="ARBA00048659"/>
    </source>
</evidence>
<keyword evidence="6 22" id="KW-0418">Kinase</keyword>
<dbReference type="PROSITE" id="PS00108">
    <property type="entry name" value="PROTEIN_KINASE_ST"/>
    <property type="match status" value="1"/>
</dbReference>
<feature type="domain" description="Protein kinase" evidence="21">
    <location>
        <begin position="724"/>
        <end position="1189"/>
    </location>
</feature>
<comment type="catalytic activity">
    <reaction evidence="16">
        <text>L-threonyl-[protein] + ATP = O-phospho-L-threonyl-[protein] + ADP + H(+)</text>
        <dbReference type="Rhea" id="RHEA:46608"/>
        <dbReference type="Rhea" id="RHEA-COMP:11060"/>
        <dbReference type="Rhea" id="RHEA-COMP:11605"/>
        <dbReference type="ChEBI" id="CHEBI:15378"/>
        <dbReference type="ChEBI" id="CHEBI:30013"/>
        <dbReference type="ChEBI" id="CHEBI:30616"/>
        <dbReference type="ChEBI" id="CHEBI:61977"/>
        <dbReference type="ChEBI" id="CHEBI:456216"/>
        <dbReference type="EC" id="2.7.11.1"/>
    </reaction>
    <physiologicalReaction direction="left-to-right" evidence="16">
        <dbReference type="Rhea" id="RHEA:46609"/>
    </physiologicalReaction>
</comment>
<keyword evidence="7" id="KW-0256">Endoplasmic reticulum</keyword>
<dbReference type="PANTHER" id="PTHR11042:SF160">
    <property type="entry name" value="EUKARYOTIC TRANSLATION INITIATION FACTOR 2-ALPHA KINASE 1"/>
    <property type="match status" value="1"/>
</dbReference>
<dbReference type="InterPro" id="IPR015943">
    <property type="entry name" value="WD40/YVTN_repeat-like_dom_sf"/>
</dbReference>
<dbReference type="Gene3D" id="3.30.200.20">
    <property type="entry name" value="Phosphorylase Kinase, domain 1"/>
    <property type="match status" value="1"/>
</dbReference>
<evidence type="ECO:0000256" key="9">
    <source>
        <dbReference type="ARBA" id="ARBA00022845"/>
    </source>
</evidence>
<evidence type="ECO:0000256" key="14">
    <source>
        <dbReference type="ARBA" id="ARBA00037982"/>
    </source>
</evidence>
<evidence type="ECO:0000256" key="13">
    <source>
        <dbReference type="ARBA" id="ARBA00023230"/>
    </source>
</evidence>
<feature type="binding site" evidence="18">
    <location>
        <position position="755"/>
    </location>
    <ligand>
        <name>ATP</name>
        <dbReference type="ChEBI" id="CHEBI:30616"/>
    </ligand>
</feature>
<evidence type="ECO:0000256" key="7">
    <source>
        <dbReference type="ARBA" id="ARBA00022824"/>
    </source>
</evidence>
<organism evidence="22 23">
    <name type="scientific">Babesia gibsoni</name>
    <dbReference type="NCBI Taxonomy" id="33632"/>
    <lineage>
        <taxon>Eukaryota</taxon>
        <taxon>Sar</taxon>
        <taxon>Alveolata</taxon>
        <taxon>Apicomplexa</taxon>
        <taxon>Aconoidasida</taxon>
        <taxon>Piroplasmida</taxon>
        <taxon>Babesiidae</taxon>
        <taxon>Babesia</taxon>
    </lineage>
</organism>
<dbReference type="InterPro" id="IPR011047">
    <property type="entry name" value="Quinoprotein_ADH-like_sf"/>
</dbReference>
<evidence type="ECO:0000259" key="21">
    <source>
        <dbReference type="PROSITE" id="PS50011"/>
    </source>
</evidence>
<feature type="transmembrane region" description="Helical" evidence="20">
    <location>
        <begin position="549"/>
        <end position="568"/>
    </location>
</feature>
<dbReference type="GO" id="GO:0005634">
    <property type="term" value="C:nucleus"/>
    <property type="evidence" value="ECO:0007669"/>
    <property type="project" value="TreeGrafter"/>
</dbReference>
<keyword evidence="13" id="KW-0834">Unfolded protein response</keyword>
<dbReference type="InterPro" id="IPR011009">
    <property type="entry name" value="Kinase-like_dom_sf"/>
</dbReference>
<evidence type="ECO:0000313" key="23">
    <source>
        <dbReference type="Proteomes" id="UP001230268"/>
    </source>
</evidence>
<evidence type="ECO:0000256" key="18">
    <source>
        <dbReference type="PROSITE-ProRule" id="PRU10141"/>
    </source>
</evidence>
<dbReference type="GO" id="GO:0005524">
    <property type="term" value="F:ATP binding"/>
    <property type="evidence" value="ECO:0007669"/>
    <property type="project" value="UniProtKB-UniRule"/>
</dbReference>
<keyword evidence="23" id="KW-1185">Reference proteome</keyword>
<keyword evidence="22" id="KW-0396">Initiation factor</keyword>
<keyword evidence="22" id="KW-0648">Protein biosynthesis</keyword>
<dbReference type="EC" id="2.7.11.1" evidence="2"/>
<dbReference type="GO" id="GO:0004694">
    <property type="term" value="F:eukaryotic translation initiation factor 2alpha kinase activity"/>
    <property type="evidence" value="ECO:0007669"/>
    <property type="project" value="TreeGrafter"/>
</dbReference>
<keyword evidence="20" id="KW-1133">Transmembrane helix</keyword>
<proteinExistence type="inferred from homology"/>
<dbReference type="SMART" id="SM00220">
    <property type="entry name" value="S_TKc"/>
    <property type="match status" value="1"/>
</dbReference>
<dbReference type="EMBL" id="JAVEPI010000002">
    <property type="protein sequence ID" value="KAK1443137.1"/>
    <property type="molecule type" value="Genomic_DNA"/>
</dbReference>
<accession>A0AAD8LKA0</accession>
<gene>
    <name evidence="22" type="ORF">BgAZ_200130</name>
</gene>
<keyword evidence="11" id="KW-0325">Glycoprotein</keyword>
<feature type="region of interest" description="Disordered" evidence="19">
    <location>
        <begin position="1"/>
        <end position="24"/>
    </location>
</feature>
<evidence type="ECO:0000256" key="8">
    <source>
        <dbReference type="ARBA" id="ARBA00022840"/>
    </source>
</evidence>
<evidence type="ECO:0000256" key="1">
    <source>
        <dbReference type="ARBA" id="ARBA00004115"/>
    </source>
</evidence>
<keyword evidence="12" id="KW-0652">Protein synthesis inhibitor</keyword>
<dbReference type="Gene3D" id="1.10.510.10">
    <property type="entry name" value="Transferase(Phosphotransferase) domain 1"/>
    <property type="match status" value="1"/>
</dbReference>
<comment type="catalytic activity">
    <reaction evidence="17">
        <text>L-seryl-[protein] + ATP = O-phospho-L-seryl-[protein] + ADP + H(+)</text>
        <dbReference type="Rhea" id="RHEA:17989"/>
        <dbReference type="Rhea" id="RHEA-COMP:9863"/>
        <dbReference type="Rhea" id="RHEA-COMP:11604"/>
        <dbReference type="ChEBI" id="CHEBI:15378"/>
        <dbReference type="ChEBI" id="CHEBI:29999"/>
        <dbReference type="ChEBI" id="CHEBI:30616"/>
        <dbReference type="ChEBI" id="CHEBI:83421"/>
        <dbReference type="ChEBI" id="CHEBI:456216"/>
        <dbReference type="EC" id="2.7.11.1"/>
    </reaction>
    <physiologicalReaction direction="left-to-right" evidence="17">
        <dbReference type="Rhea" id="RHEA:17990"/>
    </physiologicalReaction>
</comment>
<keyword evidence="10" id="KW-0346">Stress response</keyword>
<evidence type="ECO:0000256" key="2">
    <source>
        <dbReference type="ARBA" id="ARBA00012513"/>
    </source>
</evidence>
<evidence type="ECO:0000256" key="6">
    <source>
        <dbReference type="ARBA" id="ARBA00022777"/>
    </source>
</evidence>
<dbReference type="PROSITE" id="PS50011">
    <property type="entry name" value="PROTEIN_KINASE_DOM"/>
    <property type="match status" value="1"/>
</dbReference>
<evidence type="ECO:0000256" key="12">
    <source>
        <dbReference type="ARBA" id="ARBA00023193"/>
    </source>
</evidence>
<dbReference type="PANTHER" id="PTHR11042">
    <property type="entry name" value="EUKARYOTIC TRANSLATION INITIATION FACTOR 2-ALPHA KINASE EIF2-ALPHA KINASE -RELATED"/>
    <property type="match status" value="1"/>
</dbReference>
<dbReference type="GO" id="GO:0006986">
    <property type="term" value="P:response to unfolded protein"/>
    <property type="evidence" value="ECO:0007669"/>
    <property type="project" value="UniProtKB-KW"/>
</dbReference>
<feature type="compositionally biased region" description="Polar residues" evidence="19">
    <location>
        <begin position="1"/>
        <end position="11"/>
    </location>
</feature>
<dbReference type="GO" id="GO:0005789">
    <property type="term" value="C:endoplasmic reticulum membrane"/>
    <property type="evidence" value="ECO:0007669"/>
    <property type="project" value="UniProtKB-SubCell"/>
</dbReference>
<evidence type="ECO:0000256" key="11">
    <source>
        <dbReference type="ARBA" id="ARBA00023180"/>
    </source>
</evidence>
<evidence type="ECO:0000256" key="3">
    <source>
        <dbReference type="ARBA" id="ARBA00022527"/>
    </source>
</evidence>
<evidence type="ECO:0000256" key="10">
    <source>
        <dbReference type="ARBA" id="ARBA00023016"/>
    </source>
</evidence>
<evidence type="ECO:0000256" key="17">
    <source>
        <dbReference type="ARBA" id="ARBA00048977"/>
    </source>
</evidence>
<evidence type="ECO:0000256" key="20">
    <source>
        <dbReference type="SAM" id="Phobius"/>
    </source>
</evidence>
<dbReference type="InterPro" id="IPR017441">
    <property type="entry name" value="Protein_kinase_ATP_BS"/>
</dbReference>
<dbReference type="SUPFAM" id="SSF50998">
    <property type="entry name" value="Quinoprotein alcohol dehydrogenase-like"/>
    <property type="match status" value="1"/>
</dbReference>
<dbReference type="Gene3D" id="2.130.10.10">
    <property type="entry name" value="YVTN repeat-like/Quinoprotein amine dehydrogenase"/>
    <property type="match status" value="1"/>
</dbReference>
<name>A0AAD8LKA0_BABGI</name>